<keyword evidence="1" id="KW-1133">Transmembrane helix</keyword>
<evidence type="ECO:0000256" key="1">
    <source>
        <dbReference type="SAM" id="Phobius"/>
    </source>
</evidence>
<organism evidence="2 3">
    <name type="scientific">Corynebacterium variabile</name>
    <dbReference type="NCBI Taxonomy" id="1727"/>
    <lineage>
        <taxon>Bacteria</taxon>
        <taxon>Bacillati</taxon>
        <taxon>Actinomycetota</taxon>
        <taxon>Actinomycetes</taxon>
        <taxon>Mycobacteriales</taxon>
        <taxon>Corynebacteriaceae</taxon>
        <taxon>Corynebacterium</taxon>
    </lineage>
</organism>
<gene>
    <name evidence="2" type="ORF">CVAR292_01056</name>
</gene>
<name>A0A0X2NJU3_9CORY</name>
<dbReference type="Proteomes" id="UP000182498">
    <property type="component" value="Unassembled WGS sequence"/>
</dbReference>
<keyword evidence="1" id="KW-0812">Transmembrane</keyword>
<evidence type="ECO:0000313" key="2">
    <source>
        <dbReference type="EMBL" id="CUU65724.1"/>
    </source>
</evidence>
<keyword evidence="3" id="KW-1185">Reference proteome</keyword>
<feature type="transmembrane region" description="Helical" evidence="1">
    <location>
        <begin position="45"/>
        <end position="65"/>
    </location>
</feature>
<evidence type="ECO:0000313" key="3">
    <source>
        <dbReference type="Proteomes" id="UP000182498"/>
    </source>
</evidence>
<accession>A0A0X2NJU3</accession>
<reference evidence="3" key="1">
    <citation type="submission" date="2015-11" db="EMBL/GenBank/DDBJ databases">
        <authorList>
            <person name="Dugat-Bony E."/>
        </authorList>
    </citation>
    <scope>NUCLEOTIDE SEQUENCE [LARGE SCALE GENOMIC DNA]</scope>
    <source>
        <strain evidence="3">Mu292</strain>
    </source>
</reference>
<dbReference type="EMBL" id="FAUH01000006">
    <property type="protein sequence ID" value="CUU65724.1"/>
    <property type="molecule type" value="Genomic_DNA"/>
</dbReference>
<keyword evidence="1" id="KW-0472">Membrane</keyword>
<feature type="transmembrane region" description="Helical" evidence="1">
    <location>
        <begin position="71"/>
        <end position="89"/>
    </location>
</feature>
<protein>
    <submittedName>
        <fullName evidence="2">Uncharacterized protein</fullName>
    </submittedName>
</protein>
<proteinExistence type="predicted"/>
<feature type="transmembrane region" description="Helical" evidence="1">
    <location>
        <begin position="6"/>
        <end position="25"/>
    </location>
</feature>
<dbReference type="AlphaFoldDB" id="A0A0X2NJU3"/>
<sequence length="115" mass="12784">MSELQTVMMIVLWLVGMAGVLYCVYRSYVEAVSIERGSRVRQYSWVGGVGTSMFFPGLSTLAAITDDSSKLFAVAMWTVAGAALAYTGFDRARRYRDIEREVAAEDLRRPGDERG</sequence>